<dbReference type="Pfam" id="PF18758">
    <property type="entry name" value="KDZ"/>
    <property type="match status" value="1"/>
</dbReference>
<dbReference type="Proteomes" id="UP000815677">
    <property type="component" value="Unassembled WGS sequence"/>
</dbReference>
<evidence type="ECO:0000313" key="3">
    <source>
        <dbReference type="EMBL" id="GAT50300.1"/>
    </source>
</evidence>
<dbReference type="EMBL" id="DF846368">
    <property type="protein sequence ID" value="GAT50300.1"/>
    <property type="molecule type" value="Genomic_DNA"/>
</dbReference>
<reference evidence="3" key="1">
    <citation type="submission" date="2014-09" db="EMBL/GenBank/DDBJ databases">
        <title>Genome sequence of the luminous mushroom Mycena chlorophos for searching fungal bioluminescence genes.</title>
        <authorList>
            <person name="Tanaka Y."/>
            <person name="Kasuga D."/>
            <person name="Oba Y."/>
            <person name="Hase S."/>
            <person name="Sato K."/>
            <person name="Oba Y."/>
            <person name="Sakakibara Y."/>
        </authorList>
    </citation>
    <scope>NUCLEOTIDE SEQUENCE</scope>
</reference>
<feature type="domain" description="CxC2-like cysteine cluster KDZ transposase-associated" evidence="2">
    <location>
        <begin position="210"/>
        <end position="318"/>
    </location>
</feature>
<keyword evidence="4" id="KW-1185">Reference proteome</keyword>
<feature type="compositionally biased region" description="Basic residues" evidence="1">
    <location>
        <begin position="10"/>
        <end position="20"/>
    </location>
</feature>
<dbReference type="InterPro" id="IPR041457">
    <property type="entry name" value="CxC2_KDZ-assoc"/>
</dbReference>
<gene>
    <name evidence="3" type="ORF">MCHLO_07555</name>
</gene>
<feature type="region of interest" description="Disordered" evidence="1">
    <location>
        <begin position="1"/>
        <end position="27"/>
    </location>
</feature>
<proteinExistence type="predicted"/>
<evidence type="ECO:0000256" key="1">
    <source>
        <dbReference type="SAM" id="MobiDB-lite"/>
    </source>
</evidence>
<protein>
    <recommendedName>
        <fullName evidence="2">CxC2-like cysteine cluster KDZ transposase-associated domain-containing protein</fullName>
    </recommendedName>
</protein>
<feature type="compositionally biased region" description="Basic and acidic residues" evidence="1">
    <location>
        <begin position="110"/>
        <end position="121"/>
    </location>
</feature>
<feature type="non-terminal residue" evidence="3">
    <location>
        <position position="580"/>
    </location>
</feature>
<accession>A0ABQ0LGR9</accession>
<feature type="region of interest" description="Disordered" evidence="1">
    <location>
        <begin position="98"/>
        <end position="128"/>
    </location>
</feature>
<evidence type="ECO:0000259" key="2">
    <source>
        <dbReference type="Pfam" id="PF18803"/>
    </source>
</evidence>
<sequence>MAQASTSKNVIKRRSRRKPTTTKPLAADEFTFSLPESSSHSTLETHVETISPTSHKIRRLAFPIDAGSPVKKLHLMETCPPPGAAPFAAEPETNTYTISLEDDWQPVDPEPEKPKDKRKGSGQDSSMRAWVTHSRDAYLRALLWHDGRGFNVNRPACNFCQSADSPPKFRCRDCESSHLVCKPCILQIHRLNPLHWIEEWDAGYFRKTSLKDLGLRVQLGHLPSETCSVPKPGHRDFSVLHHNGIHNVAVDFCGCHLHGRTRHDLQLLQMRWFPSTNNRPQSCATFACLDNFHAITLHSKCTPYDYYEALEYLTDGTGDKPLNRYRPFLRMQRQYRHLLMLKRRGRGHAESGAAGTALGELAIRCPACPRPEVNLPADWAAAPPEDQGLYTQFFAIDACFSLKRRLISNEIRDPALGSGLAYMVEWEPYRQHIINITDEKEMSNCSEFAALDYANTKFAKGYAATGVAAGVCARHEFVQPTGVGDLQRGERFGNMDYVLASFLRHVSEYLRKFFSYDIACQWSLELESRLRKLPAHVRLELRRELVQFAVPKMHIKGHILPCQIRYSLALLLGAGQTDGE</sequence>
<name>A0ABQ0LGR9_MYCCL</name>
<organism evidence="3 4">
    <name type="scientific">Mycena chlorophos</name>
    <name type="common">Agaric fungus</name>
    <name type="synonym">Agaricus chlorophos</name>
    <dbReference type="NCBI Taxonomy" id="658473"/>
    <lineage>
        <taxon>Eukaryota</taxon>
        <taxon>Fungi</taxon>
        <taxon>Dikarya</taxon>
        <taxon>Basidiomycota</taxon>
        <taxon>Agaricomycotina</taxon>
        <taxon>Agaricomycetes</taxon>
        <taxon>Agaricomycetidae</taxon>
        <taxon>Agaricales</taxon>
        <taxon>Marasmiineae</taxon>
        <taxon>Mycenaceae</taxon>
        <taxon>Mycena</taxon>
    </lineage>
</organism>
<dbReference type="Pfam" id="PF18803">
    <property type="entry name" value="CxC2"/>
    <property type="match status" value="1"/>
</dbReference>
<dbReference type="InterPro" id="IPR040521">
    <property type="entry name" value="KDZ"/>
</dbReference>
<evidence type="ECO:0000313" key="4">
    <source>
        <dbReference type="Proteomes" id="UP000815677"/>
    </source>
</evidence>